<reference evidence="2" key="2">
    <citation type="submission" date="2020-10" db="UniProtKB">
        <authorList>
            <consortium name="WormBaseParasite"/>
        </authorList>
    </citation>
    <scope>IDENTIFICATION</scope>
</reference>
<organism evidence="1 2">
    <name type="scientific">Panagrellus redivivus</name>
    <name type="common">Microworm</name>
    <dbReference type="NCBI Taxonomy" id="6233"/>
    <lineage>
        <taxon>Eukaryota</taxon>
        <taxon>Metazoa</taxon>
        <taxon>Ecdysozoa</taxon>
        <taxon>Nematoda</taxon>
        <taxon>Chromadorea</taxon>
        <taxon>Rhabditida</taxon>
        <taxon>Tylenchina</taxon>
        <taxon>Panagrolaimomorpha</taxon>
        <taxon>Panagrolaimoidea</taxon>
        <taxon>Panagrolaimidae</taxon>
        <taxon>Panagrellus</taxon>
    </lineage>
</organism>
<sequence length="286" mass="32981">MPFPFHRLHCDLQIRLRELVSPHEAYDIQIAVGDTPNYLHPIQPLINEDEFYFIHRDDDLIDDNDGFNGLSLTYATDVCNLPLDKNELHTINKLIVATDISEADSKFLNSFYANAILNIKDLRIQPDDFIHASTLTQLSSLCSKECRELTFWAQLNDNMNLQLVLTLFPNIKYLSIYVKDVKKWCDALMEMKVTGLETLIIQLAGIHSTLRPEKLNILNFFKPKSLYQFCKVNPKFKLELLYSLDYDCFEPPIWDALKPFFLEVHDGDSAKLVLSSNRSTQYAGLA</sequence>
<protein>
    <submittedName>
        <fullName evidence="2">FTH domain-containing protein</fullName>
    </submittedName>
</protein>
<proteinExistence type="predicted"/>
<keyword evidence="1" id="KW-1185">Reference proteome</keyword>
<dbReference type="AlphaFoldDB" id="A0A7E4UXL5"/>
<dbReference type="Proteomes" id="UP000492821">
    <property type="component" value="Unassembled WGS sequence"/>
</dbReference>
<accession>A0A7E4UXL5</accession>
<dbReference type="WBParaSite" id="Pan_g14050.t1">
    <property type="protein sequence ID" value="Pan_g14050.t1"/>
    <property type="gene ID" value="Pan_g14050"/>
</dbReference>
<name>A0A7E4UXL5_PANRE</name>
<reference evidence="1" key="1">
    <citation type="journal article" date="2013" name="Genetics">
        <title>The draft genome and transcriptome of Panagrellus redivivus are shaped by the harsh demands of a free-living lifestyle.</title>
        <authorList>
            <person name="Srinivasan J."/>
            <person name="Dillman A.R."/>
            <person name="Macchietto M.G."/>
            <person name="Heikkinen L."/>
            <person name="Lakso M."/>
            <person name="Fracchia K.M."/>
            <person name="Antoshechkin I."/>
            <person name="Mortazavi A."/>
            <person name="Wong G."/>
            <person name="Sternberg P.W."/>
        </authorList>
    </citation>
    <scope>NUCLEOTIDE SEQUENCE [LARGE SCALE GENOMIC DNA]</scope>
    <source>
        <strain evidence="1">MT8872</strain>
    </source>
</reference>
<evidence type="ECO:0000313" key="2">
    <source>
        <dbReference type="WBParaSite" id="Pan_g14050.t1"/>
    </source>
</evidence>
<evidence type="ECO:0000313" key="1">
    <source>
        <dbReference type="Proteomes" id="UP000492821"/>
    </source>
</evidence>